<dbReference type="InterPro" id="IPR021373">
    <property type="entry name" value="DUF2993"/>
</dbReference>
<dbReference type="Proteomes" id="UP001501690">
    <property type="component" value="Unassembled WGS sequence"/>
</dbReference>
<dbReference type="RefSeq" id="WP_344068375.1">
    <property type="nucleotide sequence ID" value="NZ_BAAAPL010000001.1"/>
</dbReference>
<keyword evidence="1" id="KW-0812">Transmembrane</keyword>
<comment type="caution">
    <text evidence="2">The sequence shown here is derived from an EMBL/GenBank/DDBJ whole genome shotgun (WGS) entry which is preliminary data.</text>
</comment>
<feature type="transmembrane region" description="Helical" evidence="1">
    <location>
        <begin position="35"/>
        <end position="57"/>
    </location>
</feature>
<keyword evidence="1" id="KW-0472">Membrane</keyword>
<evidence type="ECO:0000256" key="1">
    <source>
        <dbReference type="SAM" id="Phobius"/>
    </source>
</evidence>
<protein>
    <recommendedName>
        <fullName evidence="4">DUF2993 domain-containing protein</fullName>
    </recommendedName>
</protein>
<sequence length="281" mass="28985">MLSNDEHPTDPIPDARYQWVLADPSGKATKPKRRVWPWLVGGAAALFVLIGVAIVVVEVGVKSAVEASIADQVRTELELPADHPVDVAIPGPFLPQLLTSTLDALTISSEDVPLGAATADVTVAVEQVSMVAPHTMAGGEAVVSLDQTQVTALMDGVAAIDILELALDEPVISVGTELSLFGIGIPISLGLVPSADEGELLLTPDTLQVSGLTVSAAQVRSQFGAIADPILQDWRICVAQFLPAGATLTAASVAGEELVATFAIDGGILSDSTLQQNGTCD</sequence>
<dbReference type="Pfam" id="PF11209">
    <property type="entry name" value="LmeA"/>
    <property type="match status" value="1"/>
</dbReference>
<dbReference type="EMBL" id="BAAAPL010000001">
    <property type="protein sequence ID" value="GAA1689843.1"/>
    <property type="molecule type" value="Genomic_DNA"/>
</dbReference>
<gene>
    <name evidence="2" type="ORF">GCM10009808_03490</name>
</gene>
<organism evidence="2 3">
    <name type="scientific">Microbacterium sediminicola</name>
    <dbReference type="NCBI Taxonomy" id="415210"/>
    <lineage>
        <taxon>Bacteria</taxon>
        <taxon>Bacillati</taxon>
        <taxon>Actinomycetota</taxon>
        <taxon>Actinomycetes</taxon>
        <taxon>Micrococcales</taxon>
        <taxon>Microbacteriaceae</taxon>
        <taxon>Microbacterium</taxon>
    </lineage>
</organism>
<evidence type="ECO:0000313" key="3">
    <source>
        <dbReference type="Proteomes" id="UP001501690"/>
    </source>
</evidence>
<evidence type="ECO:0008006" key="4">
    <source>
        <dbReference type="Google" id="ProtNLM"/>
    </source>
</evidence>
<name>A0ABP4TLU6_9MICO</name>
<evidence type="ECO:0000313" key="2">
    <source>
        <dbReference type="EMBL" id="GAA1689843.1"/>
    </source>
</evidence>
<reference evidence="3" key="1">
    <citation type="journal article" date="2019" name="Int. J. Syst. Evol. Microbiol.">
        <title>The Global Catalogue of Microorganisms (GCM) 10K type strain sequencing project: providing services to taxonomists for standard genome sequencing and annotation.</title>
        <authorList>
            <consortium name="The Broad Institute Genomics Platform"/>
            <consortium name="The Broad Institute Genome Sequencing Center for Infectious Disease"/>
            <person name="Wu L."/>
            <person name="Ma J."/>
        </authorList>
    </citation>
    <scope>NUCLEOTIDE SEQUENCE [LARGE SCALE GENOMIC DNA]</scope>
    <source>
        <strain evidence="3">JCM 15577</strain>
    </source>
</reference>
<keyword evidence="1" id="KW-1133">Transmembrane helix</keyword>
<accession>A0ABP4TLU6</accession>
<keyword evidence="3" id="KW-1185">Reference proteome</keyword>
<proteinExistence type="predicted"/>